<evidence type="ECO:0000259" key="6">
    <source>
        <dbReference type="Pfam" id="PF20667"/>
    </source>
</evidence>
<gene>
    <name evidence="7" type="ORF">AAFC00_006186</name>
</gene>
<keyword evidence="2" id="KW-0813">Transport</keyword>
<accession>A0ABR3P4A7</accession>
<feature type="domain" description="Exocyst complex component Sec10-like alpha-helical bundle" evidence="5">
    <location>
        <begin position="205"/>
        <end position="875"/>
    </location>
</feature>
<keyword evidence="8" id="KW-1185">Reference proteome</keyword>
<dbReference type="PANTHER" id="PTHR12100:SF0">
    <property type="entry name" value="EXOCYST COMPLEX COMPONENT 5"/>
    <property type="match status" value="1"/>
</dbReference>
<evidence type="ECO:0000313" key="7">
    <source>
        <dbReference type="EMBL" id="KAL1297629.1"/>
    </source>
</evidence>
<organism evidence="7 8">
    <name type="scientific">Neodothiora populina</name>
    <dbReference type="NCBI Taxonomy" id="2781224"/>
    <lineage>
        <taxon>Eukaryota</taxon>
        <taxon>Fungi</taxon>
        <taxon>Dikarya</taxon>
        <taxon>Ascomycota</taxon>
        <taxon>Pezizomycotina</taxon>
        <taxon>Dothideomycetes</taxon>
        <taxon>Dothideomycetidae</taxon>
        <taxon>Dothideales</taxon>
        <taxon>Dothioraceae</taxon>
        <taxon>Neodothiora</taxon>
    </lineage>
</organism>
<dbReference type="RefSeq" id="XP_069197311.1">
    <property type="nucleotide sequence ID" value="XM_069346097.1"/>
</dbReference>
<evidence type="ECO:0000259" key="5">
    <source>
        <dbReference type="Pfam" id="PF07393"/>
    </source>
</evidence>
<feature type="domain" description="Exocyst complex component Sec10 N-terminal" evidence="6">
    <location>
        <begin position="77"/>
        <end position="194"/>
    </location>
</feature>
<evidence type="ECO:0000313" key="8">
    <source>
        <dbReference type="Proteomes" id="UP001562354"/>
    </source>
</evidence>
<dbReference type="Pfam" id="PF20667">
    <property type="entry name" value="Sec10_N"/>
    <property type="match status" value="1"/>
</dbReference>
<dbReference type="Proteomes" id="UP001562354">
    <property type="component" value="Unassembled WGS sequence"/>
</dbReference>
<comment type="similarity">
    <text evidence="1">Belongs to the SEC10 family.</text>
</comment>
<dbReference type="Pfam" id="PF07393">
    <property type="entry name" value="Sec10_HB"/>
    <property type="match status" value="1"/>
</dbReference>
<evidence type="ECO:0000256" key="1">
    <source>
        <dbReference type="ARBA" id="ARBA00006572"/>
    </source>
</evidence>
<dbReference type="InterPro" id="IPR048625">
    <property type="entry name" value="Sec10_N"/>
</dbReference>
<reference evidence="7 8" key="1">
    <citation type="submission" date="2024-07" db="EMBL/GenBank/DDBJ databases">
        <title>Draft sequence of the Neodothiora populina.</title>
        <authorList>
            <person name="Drown D.D."/>
            <person name="Schuette U.S."/>
            <person name="Buechlein A.B."/>
            <person name="Rusch D.R."/>
            <person name="Winton L.W."/>
            <person name="Adams G.A."/>
        </authorList>
    </citation>
    <scope>NUCLEOTIDE SEQUENCE [LARGE SCALE GENOMIC DNA]</scope>
    <source>
        <strain evidence="7 8">CPC 39397</strain>
    </source>
</reference>
<evidence type="ECO:0000256" key="2">
    <source>
        <dbReference type="ARBA" id="ARBA00022448"/>
    </source>
</evidence>
<evidence type="ECO:0008006" key="9">
    <source>
        <dbReference type="Google" id="ProtNLM"/>
    </source>
</evidence>
<keyword evidence="4" id="KW-0175">Coiled coil</keyword>
<dbReference type="GeneID" id="95979885"/>
<name>A0ABR3P4A7_9PEZI</name>
<evidence type="ECO:0000256" key="4">
    <source>
        <dbReference type="ARBA" id="ARBA00023054"/>
    </source>
</evidence>
<comment type="caution">
    <text evidence="7">The sequence shown here is derived from an EMBL/GenBank/DDBJ whole genome shotgun (WGS) entry which is preliminary data.</text>
</comment>
<dbReference type="InterPro" id="IPR048627">
    <property type="entry name" value="Sec10_HB"/>
</dbReference>
<dbReference type="InterPro" id="IPR009976">
    <property type="entry name" value="Sec10-like"/>
</dbReference>
<sequence length="879" mass="97642">MPPGTASDNASIFSGISNAPSRMTYSRQPQFSIDTFSSADFIVKDFIEGLSDAAIPASRRSGIGAAATATSTQAFDPKPLIRTFEQALNKLKGLSEDLELQENELSGGVRRAEAQHNQNIRGRERELEAAVDNFHRLERSLDGGDSEGGNAAVRIGERLEELDRQRQRAQDAKFILQCWIEVSDRGDLSSLEEVRKLGGGEGKVRCAHIARQLLKISQRLEPTSPSITNGHSSANGLKINGLDGSDQDLRHTVSNSGGGSSAKTTELIEKFLEALEKDLLKQFDDFYRRQNFEGMKECATALKDFGDGASVMALFVNQHQFFIDRSQLVTEELAADQDTWDRLADPDTEPPGVEPSLQSLVDEVKLVVQEESFIIRRAFPFYEEVLARFLQRIFQQSIQQKLEMVLDKADSVSSLAFLRSLQASKGYIAALVDDLKTHGLTEHPDPVTPTIAAVIDQQLEDLFVPYFVGSSYIEREKRSLEELYSSLLFKYTTYHTRRRKMPTSYLGSLSARSRELISSARTSYLDRLDSSETPSAQRSMLLRIAGLHTSAAQDRADIAVSDEDGALSLPYTKRMLKWLAEGVGRGLELTSGHETPKDVRELLALLINSMGEVYLETALDALIDTSTTQESSTKVEPDLSFLTDLRPAVSILHLLLATIQTLLIPLSSTNVTIRRDLEKQTNNFVDRMENKIDTVLQKSIDASLAWTQRLLSQQKKTDFRPRDDAQLQFDQLQTPTCLSIFNFLSRRVYARAEVALSGKVLESFSLELAIGLRSLLLVHLRSFVISLTGGLVVSKDLAKYTELMRMWKVGTQFKESLDVLSEIANLFVINPEALRERVRGIGVQGSGGMVGVEKADLRPFLMKRGDANSVGMQSVLASL</sequence>
<evidence type="ECO:0000256" key="3">
    <source>
        <dbReference type="ARBA" id="ARBA00022483"/>
    </source>
</evidence>
<proteinExistence type="inferred from homology"/>
<dbReference type="PANTHER" id="PTHR12100">
    <property type="entry name" value="SEC10"/>
    <property type="match status" value="1"/>
</dbReference>
<dbReference type="EMBL" id="JBFMKM010000014">
    <property type="protein sequence ID" value="KAL1297629.1"/>
    <property type="molecule type" value="Genomic_DNA"/>
</dbReference>
<protein>
    <recommendedName>
        <fullName evidence="9">Exocyst complex component Sec10</fullName>
    </recommendedName>
</protein>
<keyword evidence="3" id="KW-0268">Exocytosis</keyword>